<dbReference type="Proteomes" id="UP000825935">
    <property type="component" value="Chromosome 4"/>
</dbReference>
<protein>
    <submittedName>
        <fullName evidence="1">Uncharacterized protein</fullName>
    </submittedName>
</protein>
<dbReference type="OrthoDB" id="1912401at2759"/>
<reference evidence="1" key="1">
    <citation type="submission" date="2021-08" db="EMBL/GenBank/DDBJ databases">
        <title>WGS assembly of Ceratopteris richardii.</title>
        <authorList>
            <person name="Marchant D.B."/>
            <person name="Chen G."/>
            <person name="Jenkins J."/>
            <person name="Shu S."/>
            <person name="Leebens-Mack J."/>
            <person name="Grimwood J."/>
            <person name="Schmutz J."/>
            <person name="Soltis P."/>
            <person name="Soltis D."/>
            <person name="Chen Z.-H."/>
        </authorList>
    </citation>
    <scope>NUCLEOTIDE SEQUENCE</scope>
    <source>
        <strain evidence="1">Whitten #5841</strain>
        <tissue evidence="1">Leaf</tissue>
    </source>
</reference>
<keyword evidence="2" id="KW-1185">Reference proteome</keyword>
<comment type="caution">
    <text evidence="1">The sequence shown here is derived from an EMBL/GenBank/DDBJ whole genome shotgun (WGS) entry which is preliminary data.</text>
</comment>
<dbReference type="OMA" id="QACHAYA"/>
<organism evidence="1 2">
    <name type="scientific">Ceratopteris richardii</name>
    <name type="common">Triangle waterfern</name>
    <dbReference type="NCBI Taxonomy" id="49495"/>
    <lineage>
        <taxon>Eukaryota</taxon>
        <taxon>Viridiplantae</taxon>
        <taxon>Streptophyta</taxon>
        <taxon>Embryophyta</taxon>
        <taxon>Tracheophyta</taxon>
        <taxon>Polypodiopsida</taxon>
        <taxon>Polypodiidae</taxon>
        <taxon>Polypodiales</taxon>
        <taxon>Pteridineae</taxon>
        <taxon>Pteridaceae</taxon>
        <taxon>Parkerioideae</taxon>
        <taxon>Ceratopteris</taxon>
    </lineage>
</organism>
<evidence type="ECO:0000313" key="2">
    <source>
        <dbReference type="Proteomes" id="UP000825935"/>
    </source>
</evidence>
<dbReference type="EMBL" id="CM035409">
    <property type="protein sequence ID" value="KAH7438559.1"/>
    <property type="molecule type" value="Genomic_DNA"/>
</dbReference>
<accession>A0A8T2UUY0</accession>
<evidence type="ECO:0000313" key="1">
    <source>
        <dbReference type="EMBL" id="KAH7438558.1"/>
    </source>
</evidence>
<name>A0A8T2UUY0_CERRI</name>
<proteinExistence type="predicted"/>
<dbReference type="AlphaFoldDB" id="A0A8T2UUY0"/>
<dbReference type="EMBL" id="CM035409">
    <property type="protein sequence ID" value="KAH7438558.1"/>
    <property type="molecule type" value="Genomic_DNA"/>
</dbReference>
<gene>
    <name evidence="1" type="ORF">KP509_04G020300</name>
</gene>
<sequence length="159" mass="17711">MTTYEERGSAVPGRSGAAIRAVPYFATPWIELGKLEEREKWQKLAVDLVQRSIVSELEELKHGLSDRFAQNRDLKQDLSNKIDQTGKKISELVDEYRKLLVVDSSSALGETKAIIQALQHGACDGYDILMEGIPDVSHVCHATVTEEYAVDEDEAKPLP</sequence>